<dbReference type="EMBL" id="WUBR01000003">
    <property type="protein sequence ID" value="MWV29022.1"/>
    <property type="molecule type" value="Genomic_DNA"/>
</dbReference>
<evidence type="ECO:0000256" key="3">
    <source>
        <dbReference type="SAM" id="SignalP"/>
    </source>
</evidence>
<dbReference type="AlphaFoldDB" id="A0A844XH72"/>
<comment type="caution">
    <text evidence="4">The sequence shown here is derived from an EMBL/GenBank/DDBJ whole genome shotgun (WGS) entry which is preliminary data.</text>
</comment>
<evidence type="ECO:0000313" key="4">
    <source>
        <dbReference type="EMBL" id="MWV29022.1"/>
    </source>
</evidence>
<gene>
    <name evidence="4" type="ORF">GRF63_14010</name>
</gene>
<dbReference type="Gene3D" id="2.60.40.2500">
    <property type="match status" value="1"/>
</dbReference>
<reference evidence="4 5" key="2">
    <citation type="submission" date="2020-02" db="EMBL/GenBank/DDBJ databases">
        <title>Erythrobacter dongmakensis sp. nov., isolated from a tidal mudflat.</title>
        <authorList>
            <person name="Kim I.S."/>
        </authorList>
    </citation>
    <scope>NUCLEOTIDE SEQUENCE [LARGE SCALE GENOMIC DNA]</scope>
    <source>
        <strain evidence="4 5">GH3-10</strain>
    </source>
</reference>
<reference evidence="4 5" key="1">
    <citation type="submission" date="2019-12" db="EMBL/GenBank/DDBJ databases">
        <authorList>
            <person name="Lee S.D."/>
        </authorList>
    </citation>
    <scope>NUCLEOTIDE SEQUENCE [LARGE SCALE GENOMIC DNA]</scope>
    <source>
        <strain evidence="4 5">GH3-10</strain>
    </source>
</reference>
<sequence length="261" mass="27826">MIRASLAALLLASTLIAAPATAQDPRLQERLYDSTQVVRIEGKVNVQSTIQFGDGEAIENVAIGDSTSWQVTPNRRANLLFVKPLEPRAATNMTVVTNRHTYLFDLVANPANRTPLYVLTFTYPVEVEPVEDTALASADPGGRANAVELAAANDDYAVLDPTTLNFDWATSGDRALLPERIYDDGTATFLAWPSGQPMPAILVKDHEGSEGPVNFAVRGDTIVLDIVPSEIILRSGDDAAMLVNQGPVGAVNADGTAQQGA</sequence>
<feature type="chain" id="PRO_5032437220" evidence="3">
    <location>
        <begin position="23"/>
        <end position="261"/>
    </location>
</feature>
<comment type="similarity">
    <text evidence="1">Belongs to the TrbG/VirB9 family.</text>
</comment>
<name>A0A844XH72_9SPHN</name>
<accession>A0A844XH72</accession>
<evidence type="ECO:0000256" key="1">
    <source>
        <dbReference type="ARBA" id="ARBA00006135"/>
    </source>
</evidence>
<dbReference type="CDD" id="cd06911">
    <property type="entry name" value="VirB9_CagX_TrbG"/>
    <property type="match status" value="1"/>
</dbReference>
<evidence type="ECO:0000256" key="2">
    <source>
        <dbReference type="ARBA" id="ARBA00022729"/>
    </source>
</evidence>
<keyword evidence="2 3" id="KW-0732">Signal</keyword>
<dbReference type="InterPro" id="IPR038161">
    <property type="entry name" value="VirB9/CagX/TrbG_C_sf"/>
</dbReference>
<dbReference type="InterPro" id="IPR033645">
    <property type="entry name" value="VirB9/CagX/TrbG_C"/>
</dbReference>
<dbReference type="RefSeq" id="WP_160486653.1">
    <property type="nucleotide sequence ID" value="NZ_WUBR01000003.1"/>
</dbReference>
<feature type="signal peptide" evidence="3">
    <location>
        <begin position="1"/>
        <end position="22"/>
    </location>
</feature>
<dbReference type="Proteomes" id="UP000461409">
    <property type="component" value="Unassembled WGS sequence"/>
</dbReference>
<proteinExistence type="inferred from homology"/>
<evidence type="ECO:0000313" key="5">
    <source>
        <dbReference type="Proteomes" id="UP000461409"/>
    </source>
</evidence>
<organism evidence="4 5">
    <name type="scientific">Aurantiacibacter rhizosphaerae</name>
    <dbReference type="NCBI Taxonomy" id="2691582"/>
    <lineage>
        <taxon>Bacteria</taxon>
        <taxon>Pseudomonadati</taxon>
        <taxon>Pseudomonadota</taxon>
        <taxon>Alphaproteobacteria</taxon>
        <taxon>Sphingomonadales</taxon>
        <taxon>Erythrobacteraceae</taxon>
        <taxon>Aurantiacibacter</taxon>
    </lineage>
</organism>
<dbReference type="InterPro" id="IPR010258">
    <property type="entry name" value="Conjugal_tfr_TrbG/VirB9/CagX"/>
</dbReference>
<dbReference type="Pfam" id="PF03524">
    <property type="entry name" value="CagX"/>
    <property type="match status" value="1"/>
</dbReference>
<protein>
    <submittedName>
        <fullName evidence="4">Type VI secretion protein</fullName>
    </submittedName>
</protein>
<keyword evidence="5" id="KW-1185">Reference proteome</keyword>